<dbReference type="PANTHER" id="PTHR24343:SF558">
    <property type="entry name" value="PROTEIN KINASE DOMAIN-CONTAINING PROTEIN"/>
    <property type="match status" value="1"/>
</dbReference>
<comment type="similarity">
    <text evidence="10">Belongs to the protein kinase superfamily.</text>
</comment>
<dbReference type="RefSeq" id="XP_022923454.1">
    <property type="nucleotide sequence ID" value="XM_023067686.1"/>
</dbReference>
<keyword evidence="5" id="KW-0418">Kinase</keyword>
<dbReference type="Gene3D" id="1.10.510.10">
    <property type="entry name" value="Transferase(Phosphotransferase) domain 1"/>
    <property type="match status" value="1"/>
</dbReference>
<keyword evidence="4 9" id="KW-0547">Nucleotide-binding</keyword>
<evidence type="ECO:0000256" key="2">
    <source>
        <dbReference type="ARBA" id="ARBA00022527"/>
    </source>
</evidence>
<evidence type="ECO:0000313" key="13">
    <source>
        <dbReference type="RefSeq" id="XP_022923454.1"/>
    </source>
</evidence>
<dbReference type="GO" id="GO:0009738">
    <property type="term" value="P:abscisic acid-activated signaling pathway"/>
    <property type="evidence" value="ECO:0007669"/>
    <property type="project" value="UniProtKB-ARBA"/>
</dbReference>
<evidence type="ECO:0000256" key="5">
    <source>
        <dbReference type="ARBA" id="ARBA00022777"/>
    </source>
</evidence>
<evidence type="ECO:0000256" key="10">
    <source>
        <dbReference type="RuleBase" id="RU000304"/>
    </source>
</evidence>
<evidence type="ECO:0000256" key="9">
    <source>
        <dbReference type="PROSITE-ProRule" id="PRU10141"/>
    </source>
</evidence>
<feature type="binding site" evidence="9">
    <location>
        <position position="34"/>
    </location>
    <ligand>
        <name>ATP</name>
        <dbReference type="ChEBI" id="CHEBI:30616"/>
    </ligand>
</feature>
<sequence length="340" mass="38383">MEDRFEPLKDLGSGNFGVARLVRDKKTNELVAVKYIERGKKIDEKVQREIINHRSLQHPNIIRFKEVFLTPTHLAIVMEYAAGGELFGRICSAGRFSEDEARFFFQQLISGVSYCHSMQICHRDLKLENTLLDGSPTPQLKICDFGYSKSGLLHSQPKSTVGTPAYIAPEVLSRKEYDGKISDVWSCGVTLYVMLVGAYPFEDPEDPRNFRKTIARILSVQYSIPDYVRVSVECRNLLSRIFVANPAKRITIQEIKQLPWFFKNLPKELIEIEKTNFKKQEHNQLSQSVEEIMQIVREAMTPGEGSKVGDQALAGGSGLDDLDADIDSEVDVSGDYVTAV</sequence>
<dbReference type="PROSITE" id="PS00108">
    <property type="entry name" value="PROTEIN_KINASE_ST"/>
    <property type="match status" value="1"/>
</dbReference>
<dbReference type="Gene3D" id="3.30.200.20">
    <property type="entry name" value="Phosphorylase Kinase, domain 1"/>
    <property type="match status" value="1"/>
</dbReference>
<dbReference type="InterPro" id="IPR000719">
    <property type="entry name" value="Prot_kinase_dom"/>
</dbReference>
<dbReference type="CDD" id="cd14662">
    <property type="entry name" value="STKc_SnRK2"/>
    <property type="match status" value="1"/>
</dbReference>
<feature type="domain" description="Protein kinase" evidence="11">
    <location>
        <begin position="5"/>
        <end position="261"/>
    </location>
</feature>
<dbReference type="InterPro" id="IPR017441">
    <property type="entry name" value="Protein_kinase_ATP_BS"/>
</dbReference>
<dbReference type="PROSITE" id="PS50011">
    <property type="entry name" value="PROTEIN_KINASE_DOM"/>
    <property type="match status" value="1"/>
</dbReference>
<dbReference type="PROSITE" id="PS00107">
    <property type="entry name" value="PROTEIN_KINASE_ATP"/>
    <property type="match status" value="1"/>
</dbReference>
<proteinExistence type="inferred from homology"/>
<dbReference type="GO" id="GO:0009651">
    <property type="term" value="P:response to salt stress"/>
    <property type="evidence" value="ECO:0007669"/>
    <property type="project" value="UniProtKB-ARBA"/>
</dbReference>
<keyword evidence="3" id="KW-0808">Transferase</keyword>
<evidence type="ECO:0000256" key="3">
    <source>
        <dbReference type="ARBA" id="ARBA00022679"/>
    </source>
</evidence>
<dbReference type="Proteomes" id="UP000504609">
    <property type="component" value="Unplaced"/>
</dbReference>
<dbReference type="EC" id="2.7.11.1" evidence="1"/>
<keyword evidence="12" id="KW-1185">Reference proteome</keyword>
<evidence type="ECO:0000256" key="8">
    <source>
        <dbReference type="ARBA" id="ARBA00048679"/>
    </source>
</evidence>
<evidence type="ECO:0000256" key="4">
    <source>
        <dbReference type="ARBA" id="ARBA00022741"/>
    </source>
</evidence>
<dbReference type="AlphaFoldDB" id="A0A6J1E6G2"/>
<evidence type="ECO:0000256" key="7">
    <source>
        <dbReference type="ARBA" id="ARBA00047899"/>
    </source>
</evidence>
<dbReference type="GO" id="GO:0005524">
    <property type="term" value="F:ATP binding"/>
    <property type="evidence" value="ECO:0007669"/>
    <property type="project" value="UniProtKB-UniRule"/>
</dbReference>
<dbReference type="FunFam" id="3.30.200.20:FF:000045">
    <property type="entry name" value="Serine/threonine-protein kinase SRK2E"/>
    <property type="match status" value="1"/>
</dbReference>
<dbReference type="GO" id="GO:0009414">
    <property type="term" value="P:response to water deprivation"/>
    <property type="evidence" value="ECO:0007669"/>
    <property type="project" value="UniProtKB-ARBA"/>
</dbReference>
<dbReference type="SMART" id="SM00220">
    <property type="entry name" value="S_TKc"/>
    <property type="match status" value="1"/>
</dbReference>
<comment type="catalytic activity">
    <reaction evidence="7">
        <text>L-threonyl-[protein] + ATP = O-phospho-L-threonyl-[protein] + ADP + H(+)</text>
        <dbReference type="Rhea" id="RHEA:46608"/>
        <dbReference type="Rhea" id="RHEA-COMP:11060"/>
        <dbReference type="Rhea" id="RHEA-COMP:11605"/>
        <dbReference type="ChEBI" id="CHEBI:15378"/>
        <dbReference type="ChEBI" id="CHEBI:30013"/>
        <dbReference type="ChEBI" id="CHEBI:30616"/>
        <dbReference type="ChEBI" id="CHEBI:61977"/>
        <dbReference type="ChEBI" id="CHEBI:456216"/>
        <dbReference type="EC" id="2.7.11.1"/>
    </reaction>
</comment>
<dbReference type="SUPFAM" id="SSF56112">
    <property type="entry name" value="Protein kinase-like (PK-like)"/>
    <property type="match status" value="1"/>
</dbReference>
<dbReference type="GO" id="GO:0004674">
    <property type="term" value="F:protein serine/threonine kinase activity"/>
    <property type="evidence" value="ECO:0007669"/>
    <property type="project" value="UniProtKB-KW"/>
</dbReference>
<dbReference type="InterPro" id="IPR011009">
    <property type="entry name" value="Kinase-like_dom_sf"/>
</dbReference>
<dbReference type="InterPro" id="IPR008271">
    <property type="entry name" value="Ser/Thr_kinase_AS"/>
</dbReference>
<evidence type="ECO:0000313" key="12">
    <source>
        <dbReference type="Proteomes" id="UP000504609"/>
    </source>
</evidence>
<organism evidence="12 13">
    <name type="scientific">Cucurbita moschata</name>
    <name type="common">Winter crookneck squash</name>
    <name type="synonym">Cucurbita pepo var. moschata</name>
    <dbReference type="NCBI Taxonomy" id="3662"/>
    <lineage>
        <taxon>Eukaryota</taxon>
        <taxon>Viridiplantae</taxon>
        <taxon>Streptophyta</taxon>
        <taxon>Embryophyta</taxon>
        <taxon>Tracheophyta</taxon>
        <taxon>Spermatophyta</taxon>
        <taxon>Magnoliopsida</taxon>
        <taxon>eudicotyledons</taxon>
        <taxon>Gunneridae</taxon>
        <taxon>Pentapetalae</taxon>
        <taxon>rosids</taxon>
        <taxon>fabids</taxon>
        <taxon>Cucurbitales</taxon>
        <taxon>Cucurbitaceae</taxon>
        <taxon>Cucurbiteae</taxon>
        <taxon>Cucurbita</taxon>
    </lineage>
</organism>
<evidence type="ECO:0000256" key="1">
    <source>
        <dbReference type="ARBA" id="ARBA00012513"/>
    </source>
</evidence>
<dbReference type="KEGG" id="cmos:111431146"/>
<name>A0A6J1E6G2_CUCMO</name>
<dbReference type="FunFam" id="1.10.510.10:FF:000085">
    <property type="entry name" value="Serine/threonine-protein kinase SRK2E"/>
    <property type="match status" value="1"/>
</dbReference>
<dbReference type="PANTHER" id="PTHR24343">
    <property type="entry name" value="SERINE/THREONINE KINASE"/>
    <property type="match status" value="1"/>
</dbReference>
<gene>
    <name evidence="13" type="primary">LOC111431146</name>
</gene>
<accession>A0A6J1E6G2</accession>
<reference evidence="13" key="1">
    <citation type="submission" date="2025-08" db="UniProtKB">
        <authorList>
            <consortium name="RefSeq"/>
        </authorList>
    </citation>
    <scope>IDENTIFICATION</scope>
    <source>
        <tissue evidence="13">Young leaves</tissue>
    </source>
</reference>
<dbReference type="GeneID" id="111431146"/>
<comment type="catalytic activity">
    <reaction evidence="8">
        <text>L-seryl-[protein] + ATP = O-phospho-L-seryl-[protein] + ADP + H(+)</text>
        <dbReference type="Rhea" id="RHEA:17989"/>
        <dbReference type="Rhea" id="RHEA-COMP:9863"/>
        <dbReference type="Rhea" id="RHEA-COMP:11604"/>
        <dbReference type="ChEBI" id="CHEBI:15378"/>
        <dbReference type="ChEBI" id="CHEBI:29999"/>
        <dbReference type="ChEBI" id="CHEBI:30616"/>
        <dbReference type="ChEBI" id="CHEBI:83421"/>
        <dbReference type="ChEBI" id="CHEBI:456216"/>
        <dbReference type="EC" id="2.7.11.1"/>
    </reaction>
</comment>
<protein>
    <recommendedName>
        <fullName evidence="1">non-specific serine/threonine protein kinase</fullName>
        <ecNumber evidence="1">2.7.11.1</ecNumber>
    </recommendedName>
</protein>
<evidence type="ECO:0000256" key="6">
    <source>
        <dbReference type="ARBA" id="ARBA00022840"/>
    </source>
</evidence>
<dbReference type="Pfam" id="PF00069">
    <property type="entry name" value="Pkinase"/>
    <property type="match status" value="1"/>
</dbReference>
<evidence type="ECO:0000259" key="11">
    <source>
        <dbReference type="PROSITE" id="PS50011"/>
    </source>
</evidence>
<keyword evidence="6 9" id="KW-0067">ATP-binding</keyword>
<keyword evidence="2 10" id="KW-0723">Serine/threonine-protein kinase</keyword>